<dbReference type="Proteomes" id="UP000615446">
    <property type="component" value="Unassembled WGS sequence"/>
</dbReference>
<evidence type="ECO:0000313" key="3">
    <source>
        <dbReference type="Proteomes" id="UP000615446"/>
    </source>
</evidence>
<dbReference type="EMBL" id="BLAL01000215">
    <property type="protein sequence ID" value="GES92540.1"/>
    <property type="molecule type" value="Genomic_DNA"/>
</dbReference>
<proteinExistence type="predicted"/>
<dbReference type="AlphaFoldDB" id="A0A8H3QTV6"/>
<gene>
    <name evidence="2" type="ORF">RCL2_001931400</name>
</gene>
<protein>
    <submittedName>
        <fullName evidence="2">Uncharacterized protein</fullName>
    </submittedName>
</protein>
<evidence type="ECO:0000313" key="2">
    <source>
        <dbReference type="EMBL" id="GES92540.1"/>
    </source>
</evidence>
<name>A0A8H3QTV6_9GLOM</name>
<accession>A0A8H3QTV6</accession>
<comment type="caution">
    <text evidence="2">The sequence shown here is derived from an EMBL/GenBank/DDBJ whole genome shotgun (WGS) entry which is preliminary data.</text>
</comment>
<feature type="region of interest" description="Disordered" evidence="1">
    <location>
        <begin position="1"/>
        <end position="22"/>
    </location>
</feature>
<evidence type="ECO:0000256" key="1">
    <source>
        <dbReference type="SAM" id="MobiDB-lite"/>
    </source>
</evidence>
<sequence>MDKYLTSASSSSSTGIQDGPWVAQHIDSNNEPEIYCIWYTNYNKNSKGAFVVGTKKFKNNYLDIHLTTKEYQKAALAYTVQPSDQIELMSGFRI</sequence>
<organism evidence="2 3">
    <name type="scientific">Rhizophagus clarus</name>
    <dbReference type="NCBI Taxonomy" id="94130"/>
    <lineage>
        <taxon>Eukaryota</taxon>
        <taxon>Fungi</taxon>
        <taxon>Fungi incertae sedis</taxon>
        <taxon>Mucoromycota</taxon>
        <taxon>Glomeromycotina</taxon>
        <taxon>Glomeromycetes</taxon>
        <taxon>Glomerales</taxon>
        <taxon>Glomeraceae</taxon>
        <taxon>Rhizophagus</taxon>
    </lineage>
</organism>
<reference evidence="2" key="1">
    <citation type="submission" date="2019-10" db="EMBL/GenBank/DDBJ databases">
        <title>Conservation and host-specific expression of non-tandemly repeated heterogenous ribosome RNA gene in arbuscular mycorrhizal fungi.</title>
        <authorList>
            <person name="Maeda T."/>
            <person name="Kobayashi Y."/>
            <person name="Nakagawa T."/>
            <person name="Ezawa T."/>
            <person name="Yamaguchi K."/>
            <person name="Bino T."/>
            <person name="Nishimoto Y."/>
            <person name="Shigenobu S."/>
            <person name="Kawaguchi M."/>
        </authorList>
    </citation>
    <scope>NUCLEOTIDE SEQUENCE</scope>
    <source>
        <strain evidence="2">HR1</strain>
    </source>
</reference>